<dbReference type="Proteomes" id="UP000008021">
    <property type="component" value="Chromosome 2"/>
</dbReference>
<accession>A0A0E0CGY1</accession>
<evidence type="ECO:0000313" key="3">
    <source>
        <dbReference type="Proteomes" id="UP000008021"/>
    </source>
</evidence>
<keyword evidence="3" id="KW-1185">Reference proteome</keyword>
<name>A0A0E0CGY1_9ORYZ</name>
<organism evidence="2">
    <name type="scientific">Oryza meridionalis</name>
    <dbReference type="NCBI Taxonomy" id="40149"/>
    <lineage>
        <taxon>Eukaryota</taxon>
        <taxon>Viridiplantae</taxon>
        <taxon>Streptophyta</taxon>
        <taxon>Embryophyta</taxon>
        <taxon>Tracheophyta</taxon>
        <taxon>Spermatophyta</taxon>
        <taxon>Magnoliopsida</taxon>
        <taxon>Liliopsida</taxon>
        <taxon>Poales</taxon>
        <taxon>Poaceae</taxon>
        <taxon>BOP clade</taxon>
        <taxon>Oryzoideae</taxon>
        <taxon>Oryzeae</taxon>
        <taxon>Oryzinae</taxon>
        <taxon>Oryza</taxon>
    </lineage>
</organism>
<dbReference type="HOGENOM" id="CLU_1985124_0_0_1"/>
<feature type="compositionally biased region" description="Low complexity" evidence="1">
    <location>
        <begin position="45"/>
        <end position="55"/>
    </location>
</feature>
<sequence length="126" mass="14008">MTPSASRPYASCCIGLSGRDANAASWVLMISRAASGEEATTAWTSPRRSSMSAPWRRARAPRQGAQGAVREVAGEVVQVADHRQRPRPRRQPQPPRPPRGRHREVDERYDEERQEQQVLSELGGHG</sequence>
<evidence type="ECO:0000256" key="1">
    <source>
        <dbReference type="SAM" id="MobiDB-lite"/>
    </source>
</evidence>
<evidence type="ECO:0000313" key="2">
    <source>
        <dbReference type="EnsemblPlants" id="OMERI02G07600.1"/>
    </source>
</evidence>
<dbReference type="AlphaFoldDB" id="A0A0E0CGY1"/>
<dbReference type="Gramene" id="OMERI02G07600.1">
    <property type="protein sequence ID" value="OMERI02G07600.1"/>
    <property type="gene ID" value="OMERI02G07600"/>
</dbReference>
<feature type="compositionally biased region" description="Basic and acidic residues" evidence="1">
    <location>
        <begin position="103"/>
        <end position="115"/>
    </location>
</feature>
<feature type="region of interest" description="Disordered" evidence="1">
    <location>
        <begin position="35"/>
        <end position="126"/>
    </location>
</feature>
<dbReference type="EnsemblPlants" id="OMERI02G07600.1">
    <property type="protein sequence ID" value="OMERI02G07600.1"/>
    <property type="gene ID" value="OMERI02G07600"/>
</dbReference>
<reference evidence="2" key="2">
    <citation type="submission" date="2018-05" db="EMBL/GenBank/DDBJ databases">
        <title>OmerRS3 (Oryza meridionalis Reference Sequence Version 3).</title>
        <authorList>
            <person name="Zhang J."/>
            <person name="Kudrna D."/>
            <person name="Lee S."/>
            <person name="Talag J."/>
            <person name="Welchert J."/>
            <person name="Wing R.A."/>
        </authorList>
    </citation>
    <scope>NUCLEOTIDE SEQUENCE [LARGE SCALE GENOMIC DNA]</scope>
    <source>
        <strain evidence="2">cv. OR44</strain>
    </source>
</reference>
<reference evidence="2" key="1">
    <citation type="submission" date="2015-04" db="UniProtKB">
        <authorList>
            <consortium name="EnsemblPlants"/>
        </authorList>
    </citation>
    <scope>IDENTIFICATION</scope>
</reference>
<proteinExistence type="predicted"/>
<protein>
    <submittedName>
        <fullName evidence="2">Uncharacterized protein</fullName>
    </submittedName>
</protein>